<evidence type="ECO:0000313" key="1">
    <source>
        <dbReference type="EMBL" id="KKN55072.1"/>
    </source>
</evidence>
<reference evidence="1" key="1">
    <citation type="journal article" date="2015" name="Nature">
        <title>Complex archaea that bridge the gap between prokaryotes and eukaryotes.</title>
        <authorList>
            <person name="Spang A."/>
            <person name="Saw J.H."/>
            <person name="Jorgensen S.L."/>
            <person name="Zaremba-Niedzwiedzka K."/>
            <person name="Martijn J."/>
            <person name="Lind A.E."/>
            <person name="van Eijk R."/>
            <person name="Schleper C."/>
            <person name="Guy L."/>
            <person name="Ettema T.J."/>
        </authorList>
    </citation>
    <scope>NUCLEOTIDE SEQUENCE</scope>
</reference>
<proteinExistence type="predicted"/>
<protein>
    <submittedName>
        <fullName evidence="1">Uncharacterized protein</fullName>
    </submittedName>
</protein>
<comment type="caution">
    <text evidence="1">The sequence shown here is derived from an EMBL/GenBank/DDBJ whole genome shotgun (WGS) entry which is preliminary data.</text>
</comment>
<sequence length="175" mass="20801">MPGPFDELEREAENLEKQSKGEFNRKNFVNAVNILKEAQEIYSKLSYQGKVEMIKKRIAQLMNVVRHQKQNTDIKTQNEEIFQRRVDKVLKEKERFSNQKLVEQRALSPEMKKNLEKIDLLLEKAKKEEKLGNYSRVTKRYELIIELYKSIPKEVMNYSNEVTEIEKKLTALHSK</sequence>
<organism evidence="1">
    <name type="scientific">marine sediment metagenome</name>
    <dbReference type="NCBI Taxonomy" id="412755"/>
    <lineage>
        <taxon>unclassified sequences</taxon>
        <taxon>metagenomes</taxon>
        <taxon>ecological metagenomes</taxon>
    </lineage>
</organism>
<accession>A0A0F9RYQ2</accession>
<gene>
    <name evidence="1" type="ORF">LCGC14_0585930</name>
</gene>
<dbReference type="EMBL" id="LAZR01000901">
    <property type="protein sequence ID" value="KKN55072.1"/>
    <property type="molecule type" value="Genomic_DNA"/>
</dbReference>
<name>A0A0F9RYQ2_9ZZZZ</name>
<dbReference type="AlphaFoldDB" id="A0A0F9RYQ2"/>